<keyword evidence="3 7" id="KW-0812">Transmembrane</keyword>
<accession>A0ABD0YMM9</accession>
<dbReference type="EMBL" id="JBFDAA010000005">
    <property type="protein sequence ID" value="KAL1132482.1"/>
    <property type="molecule type" value="Genomic_DNA"/>
</dbReference>
<dbReference type="InterPro" id="IPR036259">
    <property type="entry name" value="MFS_trans_sf"/>
</dbReference>
<feature type="transmembrane region" description="Helical" evidence="7">
    <location>
        <begin position="280"/>
        <end position="300"/>
    </location>
</feature>
<dbReference type="FunFam" id="1.20.1250.20:FF:000423">
    <property type="entry name" value="Putative inorganic phosphate cotransporter-like Protein"/>
    <property type="match status" value="1"/>
</dbReference>
<gene>
    <name evidence="9" type="ORF">AAG570_010437</name>
</gene>
<evidence type="ECO:0000259" key="8">
    <source>
        <dbReference type="PROSITE" id="PS50850"/>
    </source>
</evidence>
<feature type="transmembrane region" description="Helical" evidence="7">
    <location>
        <begin position="207"/>
        <end position="227"/>
    </location>
</feature>
<keyword evidence="4" id="KW-0769">Symport</keyword>
<feature type="transmembrane region" description="Helical" evidence="7">
    <location>
        <begin position="29"/>
        <end position="49"/>
    </location>
</feature>
<evidence type="ECO:0000256" key="3">
    <source>
        <dbReference type="ARBA" id="ARBA00022692"/>
    </source>
</evidence>
<evidence type="ECO:0000313" key="10">
    <source>
        <dbReference type="Proteomes" id="UP001558652"/>
    </source>
</evidence>
<comment type="subcellular location">
    <subcellularLocation>
        <location evidence="1">Membrane</location>
        <topology evidence="1">Multi-pass membrane protein</topology>
    </subcellularLocation>
</comment>
<keyword evidence="6 7" id="KW-0472">Membrane</keyword>
<evidence type="ECO:0000313" key="9">
    <source>
        <dbReference type="EMBL" id="KAL1132482.1"/>
    </source>
</evidence>
<reference evidence="9 10" key="1">
    <citation type="submission" date="2024-07" db="EMBL/GenBank/DDBJ databases">
        <title>Chromosome-level genome assembly of the water stick insect Ranatra chinensis (Heteroptera: Nepidae).</title>
        <authorList>
            <person name="Liu X."/>
        </authorList>
    </citation>
    <scope>NUCLEOTIDE SEQUENCE [LARGE SCALE GENOMIC DNA]</scope>
    <source>
        <strain evidence="9">Cailab_2021Rc</strain>
        <tissue evidence="9">Muscle</tissue>
    </source>
</reference>
<dbReference type="GO" id="GO:0016020">
    <property type="term" value="C:membrane"/>
    <property type="evidence" value="ECO:0007669"/>
    <property type="project" value="UniProtKB-SubCell"/>
</dbReference>
<dbReference type="Pfam" id="PF07690">
    <property type="entry name" value="MFS_1"/>
    <property type="match status" value="1"/>
</dbReference>
<evidence type="ECO:0000256" key="4">
    <source>
        <dbReference type="ARBA" id="ARBA00022847"/>
    </source>
</evidence>
<dbReference type="PANTHER" id="PTHR11662">
    <property type="entry name" value="SOLUTE CARRIER FAMILY 17"/>
    <property type="match status" value="1"/>
</dbReference>
<evidence type="ECO:0000256" key="5">
    <source>
        <dbReference type="ARBA" id="ARBA00022989"/>
    </source>
</evidence>
<dbReference type="PROSITE" id="PS50850">
    <property type="entry name" value="MFS"/>
    <property type="match status" value="1"/>
</dbReference>
<dbReference type="SUPFAM" id="SSF103473">
    <property type="entry name" value="MFS general substrate transporter"/>
    <property type="match status" value="2"/>
</dbReference>
<keyword evidence="5 7" id="KW-1133">Transmembrane helix</keyword>
<evidence type="ECO:0000256" key="7">
    <source>
        <dbReference type="SAM" id="Phobius"/>
    </source>
</evidence>
<dbReference type="Proteomes" id="UP001558652">
    <property type="component" value="Unassembled WGS sequence"/>
</dbReference>
<organism evidence="9 10">
    <name type="scientific">Ranatra chinensis</name>
    <dbReference type="NCBI Taxonomy" id="642074"/>
    <lineage>
        <taxon>Eukaryota</taxon>
        <taxon>Metazoa</taxon>
        <taxon>Ecdysozoa</taxon>
        <taxon>Arthropoda</taxon>
        <taxon>Hexapoda</taxon>
        <taxon>Insecta</taxon>
        <taxon>Pterygota</taxon>
        <taxon>Neoptera</taxon>
        <taxon>Paraneoptera</taxon>
        <taxon>Hemiptera</taxon>
        <taxon>Heteroptera</taxon>
        <taxon>Panheteroptera</taxon>
        <taxon>Nepomorpha</taxon>
        <taxon>Nepidae</taxon>
        <taxon>Ranatrinae</taxon>
        <taxon>Ranatra</taxon>
    </lineage>
</organism>
<dbReference type="InterPro" id="IPR050382">
    <property type="entry name" value="MFS_Na/Anion_cotransporter"/>
</dbReference>
<feature type="transmembrane region" description="Helical" evidence="7">
    <location>
        <begin position="81"/>
        <end position="102"/>
    </location>
</feature>
<sequence>MSVGIVAMTDKSSNPDFEALDWDVSQKGLILSSFFWGYMVMQIPAGSLAKRFGPAYLLAASMIFCGVFTVVIPVIATHSTWVPILITRILQGLGQGFIYPAVNTHMSKWCVPQERSRLFAFVFGGTQLGSIIMLMAGGSLAAGPGGWPSIFYVSGAAAIIWGIICAIFGADSPMKHRTISTEERDYIESSLVHSSAQSHKMTTPWKAIATSVPMIALTLTHLGQNWGFWTLLTLMPSYIGGNGLLSALPYFAMWVLNFIFSFIADFIIKKEFISINVSRKMWNSIAHYGGAIALIGLAYIENVAGAIALLTVSVALNCGCYMGYLCNHLDLSPNFAGTLMGITNCIANITSILAPIIASFIVVDQNNEHQWRIVFLISAAIFLIGNTIFIIFGSTQVQPWNTPKEEEKESKNAHYGEAVGLILLGTVDTDGPVAMLLMTITVALNAGTYSGYLSNHLDLSPNFAGTLMGITNGISNISSILGPLVAGYIITDGVRSEFSLWNISGLFLAGSKIMEVDIL</sequence>
<keyword evidence="10" id="KW-1185">Reference proteome</keyword>
<dbReference type="InterPro" id="IPR011701">
    <property type="entry name" value="MFS"/>
</dbReference>
<feature type="transmembrane region" description="Helical" evidence="7">
    <location>
        <begin position="306"/>
        <end position="326"/>
    </location>
</feature>
<feature type="transmembrane region" description="Helical" evidence="7">
    <location>
        <begin position="247"/>
        <end position="268"/>
    </location>
</feature>
<evidence type="ECO:0000256" key="1">
    <source>
        <dbReference type="ARBA" id="ARBA00004141"/>
    </source>
</evidence>
<evidence type="ECO:0000256" key="2">
    <source>
        <dbReference type="ARBA" id="ARBA00022448"/>
    </source>
</evidence>
<dbReference type="AlphaFoldDB" id="A0ABD0YMM9"/>
<feature type="domain" description="Major facilitator superfamily (MFS) profile" evidence="8">
    <location>
        <begin position="1"/>
        <end position="397"/>
    </location>
</feature>
<keyword evidence="2" id="KW-0813">Transport</keyword>
<feature type="transmembrane region" description="Helical" evidence="7">
    <location>
        <begin position="338"/>
        <end position="361"/>
    </location>
</feature>
<dbReference type="PANTHER" id="PTHR11662:SF280">
    <property type="entry name" value="FI21844P1-RELATED"/>
    <property type="match status" value="1"/>
</dbReference>
<feature type="transmembrane region" description="Helical" evidence="7">
    <location>
        <begin position="118"/>
        <end position="143"/>
    </location>
</feature>
<protein>
    <recommendedName>
        <fullName evidence="8">Major facilitator superfamily (MFS) profile domain-containing protein</fullName>
    </recommendedName>
</protein>
<dbReference type="InterPro" id="IPR020846">
    <property type="entry name" value="MFS_dom"/>
</dbReference>
<evidence type="ECO:0000256" key="6">
    <source>
        <dbReference type="ARBA" id="ARBA00023136"/>
    </source>
</evidence>
<feature type="transmembrane region" description="Helical" evidence="7">
    <location>
        <begin position="56"/>
        <end position="75"/>
    </location>
</feature>
<name>A0ABD0YMM9_9HEMI</name>
<comment type="caution">
    <text evidence="9">The sequence shown here is derived from an EMBL/GenBank/DDBJ whole genome shotgun (WGS) entry which is preliminary data.</text>
</comment>
<proteinExistence type="predicted"/>
<dbReference type="Gene3D" id="1.20.1250.20">
    <property type="entry name" value="MFS general substrate transporter like domains"/>
    <property type="match status" value="2"/>
</dbReference>
<dbReference type="FunFam" id="1.20.1250.20:FF:000003">
    <property type="entry name" value="Solute carrier family 17 member 3"/>
    <property type="match status" value="1"/>
</dbReference>
<feature type="transmembrane region" description="Helical" evidence="7">
    <location>
        <begin position="149"/>
        <end position="170"/>
    </location>
</feature>
<dbReference type="GO" id="GO:0015293">
    <property type="term" value="F:symporter activity"/>
    <property type="evidence" value="ECO:0007669"/>
    <property type="project" value="UniProtKB-KW"/>
</dbReference>
<feature type="transmembrane region" description="Helical" evidence="7">
    <location>
        <begin position="373"/>
        <end position="392"/>
    </location>
</feature>